<evidence type="ECO:0000256" key="1">
    <source>
        <dbReference type="ARBA" id="ARBA00022737"/>
    </source>
</evidence>
<feature type="repeat" description="RCC1" evidence="2">
    <location>
        <begin position="168"/>
        <end position="222"/>
    </location>
</feature>
<feature type="repeat" description="RCC1" evidence="2">
    <location>
        <begin position="113"/>
        <end position="164"/>
    </location>
</feature>
<evidence type="ECO:0000259" key="3">
    <source>
        <dbReference type="Pfam" id="PF25390"/>
    </source>
</evidence>
<dbReference type="OrthoDB" id="70707at2759"/>
<organism evidence="4 5">
    <name type="scientific">Amborella trichopoda</name>
    <dbReference type="NCBI Taxonomy" id="13333"/>
    <lineage>
        <taxon>Eukaryota</taxon>
        <taxon>Viridiplantae</taxon>
        <taxon>Streptophyta</taxon>
        <taxon>Embryophyta</taxon>
        <taxon>Tracheophyta</taxon>
        <taxon>Spermatophyta</taxon>
        <taxon>Magnoliopsida</taxon>
        <taxon>Amborellales</taxon>
        <taxon>Amborellaceae</taxon>
        <taxon>Amborella</taxon>
    </lineage>
</organism>
<keyword evidence="1" id="KW-0677">Repeat</keyword>
<dbReference type="Gene3D" id="2.130.10.30">
    <property type="entry name" value="Regulator of chromosome condensation 1/beta-lactamase-inhibitor protein II"/>
    <property type="match status" value="2"/>
</dbReference>
<dbReference type="Pfam" id="PF25390">
    <property type="entry name" value="WD40_RLD"/>
    <property type="match status" value="1"/>
</dbReference>
<dbReference type="Proteomes" id="UP000017836">
    <property type="component" value="Unassembled WGS sequence"/>
</dbReference>
<gene>
    <name evidence="4" type="ORF">AMTR_s00002p00258740</name>
</gene>
<keyword evidence="5" id="KW-1185">Reference proteome</keyword>
<dbReference type="EMBL" id="KI394767">
    <property type="protein sequence ID" value="ERN01351.1"/>
    <property type="molecule type" value="Genomic_DNA"/>
</dbReference>
<dbReference type="InterPro" id="IPR058923">
    <property type="entry name" value="RCC1-like_dom"/>
</dbReference>
<feature type="repeat" description="RCC1" evidence="2">
    <location>
        <begin position="61"/>
        <end position="112"/>
    </location>
</feature>
<feature type="repeat" description="RCC1" evidence="2">
    <location>
        <begin position="339"/>
        <end position="393"/>
    </location>
</feature>
<reference evidence="5" key="1">
    <citation type="journal article" date="2013" name="Science">
        <title>The Amborella genome and the evolution of flowering plants.</title>
        <authorList>
            <consortium name="Amborella Genome Project"/>
        </authorList>
    </citation>
    <scope>NUCLEOTIDE SEQUENCE [LARGE SCALE GENOMIC DNA]</scope>
</reference>
<name>W1P1B1_AMBTC</name>
<dbReference type="PANTHER" id="PTHR22870">
    <property type="entry name" value="REGULATOR OF CHROMOSOME CONDENSATION"/>
    <property type="match status" value="1"/>
</dbReference>
<proteinExistence type="predicted"/>
<dbReference type="AlphaFoldDB" id="W1P1B1"/>
<dbReference type="PRINTS" id="PR00633">
    <property type="entry name" value="RCCNDNSATION"/>
</dbReference>
<evidence type="ECO:0000313" key="4">
    <source>
        <dbReference type="EMBL" id="ERN01351.1"/>
    </source>
</evidence>
<dbReference type="GO" id="GO:0005737">
    <property type="term" value="C:cytoplasm"/>
    <property type="evidence" value="ECO:0000318"/>
    <property type="project" value="GO_Central"/>
</dbReference>
<feature type="domain" description="RCC1-like" evidence="3">
    <location>
        <begin position="10"/>
        <end position="389"/>
    </location>
</feature>
<dbReference type="STRING" id="13333.W1P1B1"/>
<dbReference type="eggNOG" id="KOG1426">
    <property type="taxonomic scope" value="Eukaryota"/>
</dbReference>
<dbReference type="PANTHER" id="PTHR22870:SF466">
    <property type="entry name" value="ANKYRIN REPEAT-CONTAINING PROTEIN"/>
    <property type="match status" value="1"/>
</dbReference>
<dbReference type="InterPro" id="IPR051210">
    <property type="entry name" value="Ub_ligase/GEF_domain"/>
</dbReference>
<dbReference type="Gramene" id="ERN01351">
    <property type="protein sequence ID" value="ERN01351"/>
    <property type="gene ID" value="AMTR_s00002p00258740"/>
</dbReference>
<feature type="repeat" description="RCC1" evidence="2">
    <location>
        <begin position="267"/>
        <end position="338"/>
    </location>
</feature>
<dbReference type="InterPro" id="IPR000408">
    <property type="entry name" value="Reg_chr_condens"/>
</dbReference>
<dbReference type="OMA" id="GWGNCRK"/>
<dbReference type="KEGG" id="atr:18429433"/>
<evidence type="ECO:0000313" key="5">
    <source>
        <dbReference type="Proteomes" id="UP000017836"/>
    </source>
</evidence>
<accession>W1P1B1</accession>
<dbReference type="HOGENOM" id="CLU_005210_0_1_1"/>
<dbReference type="InterPro" id="IPR009091">
    <property type="entry name" value="RCC1/BLIP-II"/>
</dbReference>
<sequence length="405" mass="43560">MEEEEEEGRQVWSWGAGTEGQLATGNLQDELFPSNVSHYFSLPISHIACGGAHAIALTRDGKVMTWGRGKSGQLGHGNWENSAHPKHVKFLENFVICNAAAGWNHSGFVSDTGLLFTCGDGSFGQLGHGDYNSQCFPVEVKFFGSRHVLKISCGMRHSLVLLKGQAMDPLYGFGSVKHAQLGNVVGRSTKSFSLPQLIHGFEDLNISTMTANGDQSAALSVDGHLYTWGRGFNRAKHNQVPQLLSTSLKFSQVSLGWNHALLLTDLGEVFMLGGNHHGKLSGSESAPMEQGRPLNCATCDKTHEANTVPSMQRVAALEGINVVQVATGSEHSAIVSESGVVMTWGWGEHGQLGLGNTCDQTIPQVVHLDRGQLRCRKVEVYCGSGFTFVSNTALNANTSDLSLPS</sequence>
<dbReference type="PROSITE" id="PS00626">
    <property type="entry name" value="RCC1_2"/>
    <property type="match status" value="1"/>
</dbReference>
<protein>
    <recommendedName>
        <fullName evidence="3">RCC1-like domain-containing protein</fullName>
    </recommendedName>
</protein>
<evidence type="ECO:0000256" key="2">
    <source>
        <dbReference type="PROSITE-ProRule" id="PRU00235"/>
    </source>
</evidence>
<dbReference type="PROSITE" id="PS50012">
    <property type="entry name" value="RCC1_3"/>
    <property type="match status" value="6"/>
</dbReference>
<feature type="repeat" description="RCC1" evidence="2">
    <location>
        <begin position="9"/>
        <end position="60"/>
    </location>
</feature>
<dbReference type="SUPFAM" id="SSF50985">
    <property type="entry name" value="RCC1/BLIP-II"/>
    <property type="match status" value="2"/>
</dbReference>